<feature type="domain" description="Aconitase A/isopropylmalate dehydratase small subunit swivel" evidence="11">
    <location>
        <begin position="1"/>
        <end position="132"/>
    </location>
</feature>
<dbReference type="CDD" id="cd01577">
    <property type="entry name" value="IPMI_Swivel"/>
    <property type="match status" value="1"/>
</dbReference>
<comment type="catalytic activity">
    <reaction evidence="1 10">
        <text>(2R,3S)-3-isopropylmalate = (2S)-2-isopropylmalate</text>
        <dbReference type="Rhea" id="RHEA:32287"/>
        <dbReference type="ChEBI" id="CHEBI:1178"/>
        <dbReference type="ChEBI" id="CHEBI:35121"/>
        <dbReference type="EC" id="4.2.1.33"/>
    </reaction>
</comment>
<evidence type="ECO:0000256" key="7">
    <source>
        <dbReference type="ARBA" id="ARBA00022605"/>
    </source>
</evidence>
<evidence type="ECO:0000256" key="2">
    <source>
        <dbReference type="ARBA" id="ARBA00002695"/>
    </source>
</evidence>
<organism evidence="12 13">
    <name type="scientific">Dokdonella koreensis DS-123</name>
    <dbReference type="NCBI Taxonomy" id="1300342"/>
    <lineage>
        <taxon>Bacteria</taxon>
        <taxon>Pseudomonadati</taxon>
        <taxon>Pseudomonadota</taxon>
        <taxon>Gammaproteobacteria</taxon>
        <taxon>Lysobacterales</taxon>
        <taxon>Rhodanobacteraceae</taxon>
        <taxon>Dokdonella</taxon>
    </lineage>
</organism>
<evidence type="ECO:0000256" key="4">
    <source>
        <dbReference type="ARBA" id="ARBA00009845"/>
    </source>
</evidence>
<dbReference type="PATRIC" id="fig|1300342.3.peg.2145"/>
<dbReference type="OrthoDB" id="9777465at2"/>
<evidence type="ECO:0000256" key="8">
    <source>
        <dbReference type="ARBA" id="ARBA00023239"/>
    </source>
</evidence>
<keyword evidence="7 10" id="KW-0028">Amino-acid biosynthesis</keyword>
<dbReference type="EC" id="4.2.1.33" evidence="10"/>
<keyword evidence="8 10" id="KW-0456">Lyase</keyword>
<dbReference type="InterPro" id="IPR004431">
    <property type="entry name" value="3-IsopropMal_deHydase_ssu"/>
</dbReference>
<dbReference type="Pfam" id="PF00694">
    <property type="entry name" value="Aconitase_C"/>
    <property type="match status" value="1"/>
</dbReference>
<keyword evidence="13" id="KW-1185">Reference proteome</keyword>
<accession>A0A160DWF3</accession>
<evidence type="ECO:0000313" key="13">
    <source>
        <dbReference type="Proteomes" id="UP000076830"/>
    </source>
</evidence>
<sequence>MQPLRTHQGIVVPIDRANVDTDMLLPKEYLKSLEAEGFGDFLFDDERYLDPGRIDLPAASRRRNAAFILNHPPYDRASVLLAQANFGCGSSREHAVWALRDFGIRVLLAPSYGDIFRDNCFNNGLLPVVLPQAEIDRLFATVQADAGIEARVDVEAGTLQIGGRTLGFELDEGHRHDLLHGLDEIARTWTCRQAITDYEQHWRQQAPWLFDRRR</sequence>
<protein>
    <recommendedName>
        <fullName evidence="10">3-isopropylmalate dehydratase small subunit</fullName>
        <ecNumber evidence="10">4.2.1.33</ecNumber>
    </recommendedName>
    <alternativeName>
        <fullName evidence="10">Alpha-IPM isomerase</fullName>
        <shortName evidence="10">IPMI</shortName>
    </alternativeName>
    <alternativeName>
        <fullName evidence="10">Isopropylmalate isomerase</fullName>
    </alternativeName>
</protein>
<dbReference type="Gene3D" id="3.20.19.10">
    <property type="entry name" value="Aconitase, domain 4"/>
    <property type="match status" value="1"/>
</dbReference>
<evidence type="ECO:0000256" key="5">
    <source>
        <dbReference type="ARBA" id="ARBA00011271"/>
    </source>
</evidence>
<proteinExistence type="inferred from homology"/>
<name>A0A160DWF3_9GAMM</name>
<comment type="similarity">
    <text evidence="4 10">Belongs to the LeuD family. LeuD type 1 subfamily.</text>
</comment>
<evidence type="ECO:0000256" key="3">
    <source>
        <dbReference type="ARBA" id="ARBA00004729"/>
    </source>
</evidence>
<comment type="subunit">
    <text evidence="5 10">Heterodimer of LeuC and LeuD.</text>
</comment>
<dbReference type="NCBIfam" id="TIGR00171">
    <property type="entry name" value="leuD"/>
    <property type="match status" value="1"/>
</dbReference>
<dbReference type="FunFam" id="3.20.19.10:FF:000003">
    <property type="entry name" value="3-isopropylmalate dehydratase small subunit"/>
    <property type="match status" value="1"/>
</dbReference>
<dbReference type="InterPro" id="IPR050075">
    <property type="entry name" value="LeuD"/>
</dbReference>
<dbReference type="Proteomes" id="UP000076830">
    <property type="component" value="Chromosome"/>
</dbReference>
<dbReference type="NCBIfam" id="NF002458">
    <property type="entry name" value="PRK01641.1"/>
    <property type="match status" value="1"/>
</dbReference>
<dbReference type="GO" id="GO:0009316">
    <property type="term" value="C:3-isopropylmalate dehydratase complex"/>
    <property type="evidence" value="ECO:0007669"/>
    <property type="project" value="InterPro"/>
</dbReference>
<dbReference type="SUPFAM" id="SSF52016">
    <property type="entry name" value="LeuD/IlvD-like"/>
    <property type="match status" value="1"/>
</dbReference>
<evidence type="ECO:0000256" key="9">
    <source>
        <dbReference type="ARBA" id="ARBA00023304"/>
    </source>
</evidence>
<dbReference type="AlphaFoldDB" id="A0A160DWF3"/>
<evidence type="ECO:0000256" key="6">
    <source>
        <dbReference type="ARBA" id="ARBA00022430"/>
    </source>
</evidence>
<keyword evidence="9 10" id="KW-0100">Branched-chain amino acid biosynthesis</keyword>
<dbReference type="InterPro" id="IPR033940">
    <property type="entry name" value="IPMI_Swivel"/>
</dbReference>
<dbReference type="HAMAP" id="MF_01031">
    <property type="entry name" value="LeuD_type1"/>
    <property type="match status" value="1"/>
</dbReference>
<evidence type="ECO:0000259" key="11">
    <source>
        <dbReference type="Pfam" id="PF00694"/>
    </source>
</evidence>
<gene>
    <name evidence="10" type="primary">leuD</name>
    <name evidence="12" type="ORF">I596_2201</name>
</gene>
<dbReference type="PANTHER" id="PTHR43345:SF5">
    <property type="entry name" value="3-ISOPROPYLMALATE DEHYDRATASE SMALL SUBUNIT"/>
    <property type="match status" value="1"/>
</dbReference>
<dbReference type="UniPathway" id="UPA00048">
    <property type="reaction ID" value="UER00071"/>
</dbReference>
<dbReference type="KEGG" id="dko:I596_2201"/>
<evidence type="ECO:0000313" key="12">
    <source>
        <dbReference type="EMBL" id="ANB18213.1"/>
    </source>
</evidence>
<comment type="pathway">
    <text evidence="3 10">Amino-acid biosynthesis; L-leucine biosynthesis; L-leucine from 3-methyl-2-oxobutanoate: step 2/4.</text>
</comment>
<dbReference type="PANTHER" id="PTHR43345">
    <property type="entry name" value="3-ISOPROPYLMALATE DEHYDRATASE SMALL SUBUNIT 2-RELATED-RELATED"/>
    <property type="match status" value="1"/>
</dbReference>
<comment type="function">
    <text evidence="2 10">Catalyzes the isomerization between 2-isopropylmalate and 3-isopropylmalate, via the formation of 2-isopropylmaleate.</text>
</comment>
<dbReference type="STRING" id="1300342.I596_2201"/>
<evidence type="ECO:0000256" key="1">
    <source>
        <dbReference type="ARBA" id="ARBA00000491"/>
    </source>
</evidence>
<dbReference type="RefSeq" id="WP_067647335.1">
    <property type="nucleotide sequence ID" value="NZ_CP015249.1"/>
</dbReference>
<dbReference type="GO" id="GO:0003861">
    <property type="term" value="F:3-isopropylmalate dehydratase activity"/>
    <property type="evidence" value="ECO:0007669"/>
    <property type="project" value="UniProtKB-UniRule"/>
</dbReference>
<dbReference type="EMBL" id="CP015249">
    <property type="protein sequence ID" value="ANB18213.1"/>
    <property type="molecule type" value="Genomic_DNA"/>
</dbReference>
<dbReference type="GO" id="GO:0009098">
    <property type="term" value="P:L-leucine biosynthetic process"/>
    <property type="evidence" value="ECO:0007669"/>
    <property type="project" value="UniProtKB-UniRule"/>
</dbReference>
<evidence type="ECO:0000256" key="10">
    <source>
        <dbReference type="HAMAP-Rule" id="MF_01031"/>
    </source>
</evidence>
<dbReference type="InterPro" id="IPR000573">
    <property type="entry name" value="AconitaseA/IPMdHydase_ssu_swvl"/>
</dbReference>
<dbReference type="InterPro" id="IPR015928">
    <property type="entry name" value="Aconitase/3IPM_dehydase_swvl"/>
</dbReference>
<keyword evidence="6 10" id="KW-0432">Leucine biosynthesis</keyword>
<reference evidence="12 13" key="1">
    <citation type="submission" date="2016-04" db="EMBL/GenBank/DDBJ databases">
        <title>Complete genome sequence of Dokdonella koreensis DS-123T.</title>
        <authorList>
            <person name="Kim J.F."/>
            <person name="Lee H."/>
            <person name="Kwak M.-J."/>
        </authorList>
    </citation>
    <scope>NUCLEOTIDE SEQUENCE [LARGE SCALE GENOMIC DNA]</scope>
    <source>
        <strain evidence="12 13">DS-123</strain>
    </source>
</reference>